<feature type="non-terminal residue" evidence="2">
    <location>
        <position position="1"/>
    </location>
</feature>
<name>A0A7J9BK05_GOSGO</name>
<dbReference type="OrthoDB" id="1002543at2759"/>
<evidence type="ECO:0000256" key="1">
    <source>
        <dbReference type="SAM" id="MobiDB-lite"/>
    </source>
</evidence>
<gene>
    <name evidence="2" type="ORF">Gogos_010061</name>
</gene>
<comment type="caution">
    <text evidence="2">The sequence shown here is derived from an EMBL/GenBank/DDBJ whole genome shotgun (WGS) entry which is preliminary data.</text>
</comment>
<dbReference type="Proteomes" id="UP000593579">
    <property type="component" value="Unassembled WGS sequence"/>
</dbReference>
<evidence type="ECO:0000313" key="3">
    <source>
        <dbReference type="Proteomes" id="UP000593579"/>
    </source>
</evidence>
<sequence>QPSQIGNGPNGGGLSSIDDNDGHNGDRGEIRFSSLYGGEYGVGTTSRHFCNRSEIDGNMFPKPKRDRSEPRAPSKGKGKKHTSVSSSSGRRSSSSNLGYSDSSTSAQGFYPPEQPSSFQPSHGYPQPYGYYPQFPNYGVPYQPQMLPPPPMYHPLPPLMYHPPQIYPSYQYENQCENVTFFGYIFGQWPRESS</sequence>
<reference evidence="2 3" key="1">
    <citation type="journal article" date="2019" name="Genome Biol. Evol.">
        <title>Insights into the evolution of the New World diploid cottons (Gossypium, subgenus Houzingenia) based on genome sequencing.</title>
        <authorList>
            <person name="Grover C.E."/>
            <person name="Arick M.A. 2nd"/>
            <person name="Thrash A."/>
            <person name="Conover J.L."/>
            <person name="Sanders W.S."/>
            <person name="Peterson D.G."/>
            <person name="Frelichowski J.E."/>
            <person name="Scheffler J.A."/>
            <person name="Scheffler B.E."/>
            <person name="Wendel J.F."/>
        </authorList>
    </citation>
    <scope>NUCLEOTIDE SEQUENCE [LARGE SCALE GENOMIC DNA]</scope>
    <source>
        <strain evidence="2">5</strain>
        <tissue evidence="2">Leaf</tissue>
    </source>
</reference>
<protein>
    <submittedName>
        <fullName evidence="2">Uncharacterized protein</fullName>
    </submittedName>
</protein>
<dbReference type="AlphaFoldDB" id="A0A7J9BK05"/>
<feature type="region of interest" description="Disordered" evidence="1">
    <location>
        <begin position="52"/>
        <end position="124"/>
    </location>
</feature>
<feature type="compositionally biased region" description="Basic and acidic residues" evidence="1">
    <location>
        <begin position="20"/>
        <end position="30"/>
    </location>
</feature>
<proteinExistence type="predicted"/>
<feature type="region of interest" description="Disordered" evidence="1">
    <location>
        <begin position="1"/>
        <end position="31"/>
    </location>
</feature>
<organism evidence="2 3">
    <name type="scientific">Gossypium gossypioides</name>
    <name type="common">Mexican cotton</name>
    <name type="synonym">Selera gossypioides</name>
    <dbReference type="NCBI Taxonomy" id="34282"/>
    <lineage>
        <taxon>Eukaryota</taxon>
        <taxon>Viridiplantae</taxon>
        <taxon>Streptophyta</taxon>
        <taxon>Embryophyta</taxon>
        <taxon>Tracheophyta</taxon>
        <taxon>Spermatophyta</taxon>
        <taxon>Magnoliopsida</taxon>
        <taxon>eudicotyledons</taxon>
        <taxon>Gunneridae</taxon>
        <taxon>Pentapetalae</taxon>
        <taxon>rosids</taxon>
        <taxon>malvids</taxon>
        <taxon>Malvales</taxon>
        <taxon>Malvaceae</taxon>
        <taxon>Malvoideae</taxon>
        <taxon>Gossypium</taxon>
    </lineage>
</organism>
<keyword evidence="3" id="KW-1185">Reference proteome</keyword>
<evidence type="ECO:0000313" key="2">
    <source>
        <dbReference type="EMBL" id="MBA0736518.1"/>
    </source>
</evidence>
<dbReference type="EMBL" id="JABEZY010000004">
    <property type="protein sequence ID" value="MBA0736518.1"/>
    <property type="molecule type" value="Genomic_DNA"/>
</dbReference>
<feature type="compositionally biased region" description="Low complexity" evidence="1">
    <location>
        <begin position="83"/>
        <end position="105"/>
    </location>
</feature>
<accession>A0A7J9BK05</accession>